<comment type="caution">
    <text evidence="3">The sequence shown here is derived from an EMBL/GenBank/DDBJ whole genome shotgun (WGS) entry which is preliminary data.</text>
</comment>
<dbReference type="EMBL" id="PKPP01010612">
    <property type="protein sequence ID" value="PWA45732.1"/>
    <property type="molecule type" value="Genomic_DNA"/>
</dbReference>
<gene>
    <name evidence="3" type="ORF">CTI12_AA514990</name>
</gene>
<feature type="transmembrane region" description="Helical" evidence="2">
    <location>
        <begin position="12"/>
        <end position="34"/>
    </location>
</feature>
<dbReference type="PANTHER" id="PTHR48449:SF1">
    <property type="entry name" value="DUF1985 DOMAIN-CONTAINING PROTEIN"/>
    <property type="match status" value="1"/>
</dbReference>
<dbReference type="CDD" id="cd00303">
    <property type="entry name" value="retropepsin_like"/>
    <property type="match status" value="1"/>
</dbReference>
<feature type="coiled-coil region" evidence="1">
    <location>
        <begin position="931"/>
        <end position="986"/>
    </location>
</feature>
<dbReference type="OrthoDB" id="1930729at2759"/>
<evidence type="ECO:0000256" key="2">
    <source>
        <dbReference type="SAM" id="Phobius"/>
    </source>
</evidence>
<evidence type="ECO:0000256" key="1">
    <source>
        <dbReference type="SAM" id="Coils"/>
    </source>
</evidence>
<dbReference type="Gene3D" id="2.40.70.10">
    <property type="entry name" value="Acid Proteases"/>
    <property type="match status" value="1"/>
</dbReference>
<reference evidence="3 4" key="1">
    <citation type="journal article" date="2018" name="Mol. Plant">
        <title>The genome of Artemisia annua provides insight into the evolution of Asteraceae family and artemisinin biosynthesis.</title>
        <authorList>
            <person name="Shen Q."/>
            <person name="Zhang L."/>
            <person name="Liao Z."/>
            <person name="Wang S."/>
            <person name="Yan T."/>
            <person name="Shi P."/>
            <person name="Liu M."/>
            <person name="Fu X."/>
            <person name="Pan Q."/>
            <person name="Wang Y."/>
            <person name="Lv Z."/>
            <person name="Lu X."/>
            <person name="Zhang F."/>
            <person name="Jiang W."/>
            <person name="Ma Y."/>
            <person name="Chen M."/>
            <person name="Hao X."/>
            <person name="Li L."/>
            <person name="Tang Y."/>
            <person name="Lv G."/>
            <person name="Zhou Y."/>
            <person name="Sun X."/>
            <person name="Brodelius P.E."/>
            <person name="Rose J.K.C."/>
            <person name="Tang K."/>
        </authorList>
    </citation>
    <scope>NUCLEOTIDE SEQUENCE [LARGE SCALE GENOMIC DNA]</scope>
    <source>
        <strain evidence="4">cv. Huhao1</strain>
        <tissue evidence="3">Leaf</tissue>
    </source>
</reference>
<proteinExistence type="predicted"/>
<accession>A0A2U1L9Q6</accession>
<organism evidence="3 4">
    <name type="scientific">Artemisia annua</name>
    <name type="common">Sweet wormwood</name>
    <dbReference type="NCBI Taxonomy" id="35608"/>
    <lineage>
        <taxon>Eukaryota</taxon>
        <taxon>Viridiplantae</taxon>
        <taxon>Streptophyta</taxon>
        <taxon>Embryophyta</taxon>
        <taxon>Tracheophyta</taxon>
        <taxon>Spermatophyta</taxon>
        <taxon>Magnoliopsida</taxon>
        <taxon>eudicotyledons</taxon>
        <taxon>Gunneridae</taxon>
        <taxon>Pentapetalae</taxon>
        <taxon>asterids</taxon>
        <taxon>campanulids</taxon>
        <taxon>Asterales</taxon>
        <taxon>Asteraceae</taxon>
        <taxon>Asteroideae</taxon>
        <taxon>Anthemideae</taxon>
        <taxon>Artemisiinae</taxon>
        <taxon>Artemisia</taxon>
    </lineage>
</organism>
<keyword evidence="4" id="KW-1185">Reference proteome</keyword>
<keyword evidence="1" id="KW-0175">Coiled coil</keyword>
<dbReference type="Proteomes" id="UP000245207">
    <property type="component" value="Unassembled WGS sequence"/>
</dbReference>
<keyword evidence="2" id="KW-0812">Transmembrane</keyword>
<dbReference type="InterPro" id="IPR021109">
    <property type="entry name" value="Peptidase_aspartic_dom_sf"/>
</dbReference>
<keyword evidence="2" id="KW-0472">Membrane</keyword>
<keyword evidence="2" id="KW-1133">Transmembrane helix</keyword>
<evidence type="ECO:0000313" key="4">
    <source>
        <dbReference type="Proteomes" id="UP000245207"/>
    </source>
</evidence>
<dbReference type="PANTHER" id="PTHR48449">
    <property type="entry name" value="DUF1985 DOMAIN-CONTAINING PROTEIN"/>
    <property type="match status" value="1"/>
</dbReference>
<name>A0A2U1L9Q6_ARTAN</name>
<evidence type="ECO:0000313" key="3">
    <source>
        <dbReference type="EMBL" id="PWA45732.1"/>
    </source>
</evidence>
<protein>
    <submittedName>
        <fullName evidence="3">Phospholipase-like protein</fullName>
    </submittedName>
</protein>
<sequence length="1510" mass="176055">MCQGFSCLGYGVWFLGKMVKVWLLGVAVVGMGYLHHSKVHVRSKVHYFPLMKARLDEKRRTLFRSTCFGPWLDITIVDNDETLVQHMLQKQLKSDDKHYDLSLIYNVNGHLLHFGRCEFSLITGFRFGTPTLRRFRTGPFKFRDRVFPDKIALDVIFMGRELISVVADPLVRMVGSLETWNDFPWGEHIWRMLYDVILNVNSFERDAFHKGLNMNPKFQPSYSLRGFILPFKGYLHHSKVHVRSKVHYFPLMKASLDEKRRTLFRSTCFGPWLDITIVDNDETLVQHMLQKQLKSDDKHYDLSLIYSVNEHLLHFGRCEFNLITGFRFGTPTLHRFRTGPFKFRDRVFPDKIALEVIFMGRELISVVADPLVRMVGSLETWNDFPWGEHIWRMLYDVILNVNSFERDAFHKGLNMNPKFQPSYSLRGFILPFKSGRWWTKEPNVVPRAIAWTKKVPFEASELFGELFPELQSDDLDEGASESFRHSVKFFNWYVPRPTPVDEVGLVDEYFRKRSEARKKMLTEDAKEDAENRTNLRTVSIMERVESIQEMCGSLLNLPAEVQSLKGRVHKLEIVIHIMTRKRMAGETVQHVNKAEQKCSQDGKKGRVEFGANAESDLANEYCTDLNDNFLNLFDEYVVSDHHYPWQKSVGAEIQDVCPKVKEVYDEDVEQIMTRKWMAGETVQHVNKAEQKCSQDGKKGRVEFGANVESDLANEYCTDLNDNFLNLYDEYVVSDHHYPWQKSVGAEIQDVCPKVKEVYDEDVEQDKWVILDDCEKVDKHEAEICRLGAEEEKRFGGGGVMKLPHIKLGLNRSRPKKRQYKYVLRPQITEDPPKQVIPTLETLKSHKNIRDPFMIEMCRDVKPWEDGLKRRYNSIDTIIIDRDFEEFLNMIKEEVMRIEETMSRGAGKTHIGPGNRAKYRVDLKAEWMNEMKIDTERNLRNQSAAIKNLKTQIGQLAKKFQVEKHDVEFEECKVLSLSEENKETERNTGSEKKFCGVSYLRENNVAYGRIPSQLPDKEPNPGKFLLPCTIDNFDMFALADLGASVNMMSFSLFKKLNLINLKKKTSMVEMADMSRTTPKGTVFEKEITLENKKEKITFNHNGSLKSINTNLEEVCMIKEANIASTPTNVDLYTKPVLCDSDSCEDCNINHCEERVSYSKQAQNRHNRIMSRVVDERNPLLKNHYCNPIIMVSNGTEQAWPSCDPFRYICDGGDNGELDHDKRAHLEWTCFHGTKRRDIDFGDLSFQNWYKVRFGNTIINEHVIKGFQQDYDYYQSNLPFDEGKSDLPEKVYNARLCSAETGECSKNIPPEDSNQHLKINCTNPEKRPKGRDYLFNEWIAERFGTTHIDKKTRLKVFVEWMIDSYSDESDESREYDDPFERSFEKFKLEFEREVLQLLDEYELKIGMKGYMLQDIWEKCERTFKKGRKFWHEVELEAMEVQECQIEGQSYDPPDIQVETSKVRKYNMDGVGSFISIDKAIDKQLPVGRVNGEKFKILIREEMHTQLGALPAD</sequence>